<evidence type="ECO:0000313" key="2">
    <source>
        <dbReference type="EMBL" id="MBX70108.1"/>
    </source>
</evidence>
<protein>
    <submittedName>
        <fullName evidence="2">Uncharacterized protein</fullName>
    </submittedName>
</protein>
<dbReference type="EMBL" id="GGEC01089624">
    <property type="protein sequence ID" value="MBX70108.1"/>
    <property type="molecule type" value="Transcribed_RNA"/>
</dbReference>
<name>A0A2P2QT58_RHIMU</name>
<keyword evidence="1" id="KW-0812">Transmembrane</keyword>
<proteinExistence type="predicted"/>
<keyword evidence="1" id="KW-0472">Membrane</keyword>
<feature type="transmembrane region" description="Helical" evidence="1">
    <location>
        <begin position="12"/>
        <end position="34"/>
    </location>
</feature>
<keyword evidence="1" id="KW-1133">Transmembrane helix</keyword>
<organism evidence="2">
    <name type="scientific">Rhizophora mucronata</name>
    <name type="common">Asiatic mangrove</name>
    <dbReference type="NCBI Taxonomy" id="61149"/>
    <lineage>
        <taxon>Eukaryota</taxon>
        <taxon>Viridiplantae</taxon>
        <taxon>Streptophyta</taxon>
        <taxon>Embryophyta</taxon>
        <taxon>Tracheophyta</taxon>
        <taxon>Spermatophyta</taxon>
        <taxon>Magnoliopsida</taxon>
        <taxon>eudicotyledons</taxon>
        <taxon>Gunneridae</taxon>
        <taxon>Pentapetalae</taxon>
        <taxon>rosids</taxon>
        <taxon>fabids</taxon>
        <taxon>Malpighiales</taxon>
        <taxon>Rhizophoraceae</taxon>
        <taxon>Rhizophora</taxon>
    </lineage>
</organism>
<accession>A0A2P2QT58</accession>
<reference evidence="2" key="1">
    <citation type="submission" date="2018-02" db="EMBL/GenBank/DDBJ databases">
        <title>Rhizophora mucronata_Transcriptome.</title>
        <authorList>
            <person name="Meera S.P."/>
            <person name="Sreeshan A."/>
            <person name="Augustine A."/>
        </authorList>
    </citation>
    <scope>NUCLEOTIDE SEQUENCE</scope>
    <source>
        <tissue evidence="2">Leaf</tissue>
    </source>
</reference>
<evidence type="ECO:0000256" key="1">
    <source>
        <dbReference type="SAM" id="Phobius"/>
    </source>
</evidence>
<dbReference type="AlphaFoldDB" id="A0A2P2QT58"/>
<sequence length="39" mass="4612">MSPKVPLRLSPFFNFFSVFLLTPILFFWILLVFVGNICF</sequence>